<evidence type="ECO:0000313" key="7">
    <source>
        <dbReference type="Proteomes" id="UP000324748"/>
    </source>
</evidence>
<name>A0A5B0Q0A3_PUCGR</name>
<dbReference type="InterPro" id="IPR001878">
    <property type="entry name" value="Znf_CCHC"/>
</dbReference>
<dbReference type="SMART" id="SM00343">
    <property type="entry name" value="ZnF_C2HC"/>
    <property type="match status" value="1"/>
</dbReference>
<evidence type="ECO:0000313" key="8">
    <source>
        <dbReference type="Proteomes" id="UP000325313"/>
    </source>
</evidence>
<evidence type="ECO:0000313" key="6">
    <source>
        <dbReference type="EMBL" id="KAA1126170.1"/>
    </source>
</evidence>
<feature type="region of interest" description="Disordered" evidence="3">
    <location>
        <begin position="472"/>
        <end position="496"/>
    </location>
</feature>
<comment type="caution">
    <text evidence="5">The sequence shown here is derived from an EMBL/GenBank/DDBJ whole genome shotgun (WGS) entry which is preliminary data.</text>
</comment>
<dbReference type="PROSITE" id="PS50158">
    <property type="entry name" value="ZF_CCHC"/>
    <property type="match status" value="1"/>
</dbReference>
<dbReference type="Proteomes" id="UP000324748">
    <property type="component" value="Unassembled WGS sequence"/>
</dbReference>
<dbReference type="GO" id="GO:0006397">
    <property type="term" value="P:mRNA processing"/>
    <property type="evidence" value="ECO:0007669"/>
    <property type="project" value="UniProtKB-KW"/>
</dbReference>
<evidence type="ECO:0000259" key="4">
    <source>
        <dbReference type="PROSITE" id="PS50158"/>
    </source>
</evidence>
<proteinExistence type="predicted"/>
<reference evidence="7 8" key="1">
    <citation type="submission" date="2019-05" db="EMBL/GenBank/DDBJ databases">
        <title>Emergence of the Ug99 lineage of the wheat stem rust pathogen through somatic hybridization.</title>
        <authorList>
            <person name="Li F."/>
            <person name="Upadhyaya N.M."/>
            <person name="Sperschneider J."/>
            <person name="Matny O."/>
            <person name="Nguyen-Phuc H."/>
            <person name="Mago R."/>
            <person name="Raley C."/>
            <person name="Miller M.E."/>
            <person name="Silverstein K.A.T."/>
            <person name="Henningsen E."/>
            <person name="Hirsch C.D."/>
            <person name="Visser B."/>
            <person name="Pretorius Z.A."/>
            <person name="Steffenson B.J."/>
            <person name="Schwessinger B."/>
            <person name="Dodds P.N."/>
            <person name="Figueroa M."/>
        </authorList>
    </citation>
    <scope>NUCLEOTIDE SEQUENCE [LARGE SCALE GENOMIC DNA]</scope>
    <source>
        <strain evidence="5">21-0</strain>
        <strain evidence="6 8">Ug99</strain>
    </source>
</reference>
<accession>A0A5B0Q0A3</accession>
<protein>
    <recommendedName>
        <fullName evidence="4">CCHC-type domain-containing protein</fullName>
    </recommendedName>
</protein>
<sequence length="540" mass="60300">MSRTEHERNVWSRASSASVASTNGSESEFDVEDGASKMGALFDAALGGSDNTEQAETTIKSHHKGKQVESADPPRQGPSTSHHTSHHASQGHRPFVSYRMHHDRHAPPHQAPQSTAEKELLEFQAAKMRLEQAKLISQTVSAINARWKTSNVLRADGSNFSQWTRDLREIGTSHLSDPDFFFSACDNSTFERIGRLVVFAGVHQDLVPDIQPFGKTVDIFNFLKKKFSANSRAAQMNLWRRLSGMTINHLEPSTSIVAQIRDLYTELKALNGRLCSDVVFGFLFQSAVMQSSAPFKKDFELRVENQVQNDASKVFPKFEDIVHNYNICQKQWSEQSQPNDVVGPQMPSVMQASATDEDFDFEAFLAEIPEDDWSEALEFFSVTARRCWHCKAPDHYLRDCPQRSGRQQPTGIFRGPSGNQNHGNSQRQMATFVGSLYTQPGGNQGAGRSQTAPPSQFQTQAKRMADFYRPRYQQSQNRQQSTSTQPQQSQKGGASAQVMEIGDVPDDLDDLEFRAMTLGEDILPPPTNPILPESGTLNST</sequence>
<dbReference type="GO" id="GO:0003676">
    <property type="term" value="F:nucleic acid binding"/>
    <property type="evidence" value="ECO:0007669"/>
    <property type="project" value="InterPro"/>
</dbReference>
<keyword evidence="2" id="KW-0863">Zinc-finger</keyword>
<feature type="compositionally biased region" description="Low complexity" evidence="3">
    <location>
        <begin position="472"/>
        <end position="490"/>
    </location>
</feature>
<keyword evidence="1" id="KW-0507">mRNA processing</keyword>
<dbReference type="OrthoDB" id="2512852at2759"/>
<evidence type="ECO:0000256" key="2">
    <source>
        <dbReference type="PROSITE-ProRule" id="PRU00047"/>
    </source>
</evidence>
<dbReference type="GO" id="GO:0008270">
    <property type="term" value="F:zinc ion binding"/>
    <property type="evidence" value="ECO:0007669"/>
    <property type="project" value="UniProtKB-KW"/>
</dbReference>
<organism evidence="5 7">
    <name type="scientific">Puccinia graminis f. sp. tritici</name>
    <dbReference type="NCBI Taxonomy" id="56615"/>
    <lineage>
        <taxon>Eukaryota</taxon>
        <taxon>Fungi</taxon>
        <taxon>Dikarya</taxon>
        <taxon>Basidiomycota</taxon>
        <taxon>Pucciniomycotina</taxon>
        <taxon>Pucciniomycetes</taxon>
        <taxon>Pucciniales</taxon>
        <taxon>Pucciniaceae</taxon>
        <taxon>Puccinia</taxon>
    </lineage>
</organism>
<dbReference type="InterPro" id="IPR036875">
    <property type="entry name" value="Znf_CCHC_sf"/>
</dbReference>
<feature type="region of interest" description="Disordered" evidence="3">
    <location>
        <begin position="518"/>
        <end position="540"/>
    </location>
</feature>
<keyword evidence="2" id="KW-0862">Zinc</keyword>
<evidence type="ECO:0000313" key="5">
    <source>
        <dbReference type="EMBL" id="KAA1106630.1"/>
    </source>
</evidence>
<evidence type="ECO:0000256" key="1">
    <source>
        <dbReference type="ARBA" id="ARBA00022664"/>
    </source>
</evidence>
<dbReference type="Proteomes" id="UP000325313">
    <property type="component" value="Unassembled WGS sequence"/>
</dbReference>
<feature type="compositionally biased region" description="Polar residues" evidence="3">
    <location>
        <begin position="417"/>
        <end position="429"/>
    </location>
</feature>
<feature type="region of interest" description="Disordered" evidence="3">
    <location>
        <begin position="398"/>
        <end position="458"/>
    </location>
</feature>
<feature type="compositionally biased region" description="Polar residues" evidence="3">
    <location>
        <begin position="436"/>
        <end position="458"/>
    </location>
</feature>
<evidence type="ECO:0000256" key="3">
    <source>
        <dbReference type="SAM" id="MobiDB-lite"/>
    </source>
</evidence>
<keyword evidence="2" id="KW-0479">Metal-binding</keyword>
<feature type="domain" description="CCHC-type" evidence="4">
    <location>
        <begin position="385"/>
        <end position="402"/>
    </location>
</feature>
<feature type="compositionally biased region" description="Low complexity" evidence="3">
    <location>
        <begin position="12"/>
        <end position="21"/>
    </location>
</feature>
<feature type="compositionally biased region" description="Basic and acidic residues" evidence="3">
    <location>
        <begin position="1"/>
        <end position="10"/>
    </location>
</feature>
<gene>
    <name evidence="5" type="ORF">PGT21_050162</name>
    <name evidence="6" type="ORF">PGTUg99_050159</name>
</gene>
<feature type="region of interest" description="Disordered" evidence="3">
    <location>
        <begin position="1"/>
        <end position="91"/>
    </location>
</feature>
<dbReference type="EMBL" id="VDEP01000172">
    <property type="protein sequence ID" value="KAA1126170.1"/>
    <property type="molecule type" value="Genomic_DNA"/>
</dbReference>
<dbReference type="AlphaFoldDB" id="A0A5B0Q0A3"/>
<keyword evidence="7" id="KW-1185">Reference proteome</keyword>
<dbReference type="SUPFAM" id="SSF57756">
    <property type="entry name" value="Retrovirus zinc finger-like domains"/>
    <property type="match status" value="1"/>
</dbReference>
<dbReference type="EMBL" id="VSWC01000040">
    <property type="protein sequence ID" value="KAA1106630.1"/>
    <property type="molecule type" value="Genomic_DNA"/>
</dbReference>
<feature type="compositionally biased region" description="Polar residues" evidence="3">
    <location>
        <begin position="49"/>
        <end position="58"/>
    </location>
</feature>